<name>A0A093UR74_TALMA</name>
<feature type="region of interest" description="Disordered" evidence="12">
    <location>
        <begin position="464"/>
        <end position="543"/>
    </location>
</feature>
<dbReference type="InterPro" id="IPR002123">
    <property type="entry name" value="Plipid/glycerol_acylTrfase"/>
</dbReference>
<keyword evidence="5" id="KW-0999">Mitochondrion inner membrane</keyword>
<evidence type="ECO:0000259" key="13">
    <source>
        <dbReference type="SMART" id="SM00563"/>
    </source>
</evidence>
<dbReference type="GO" id="GO:0005741">
    <property type="term" value="C:mitochondrial outer membrane"/>
    <property type="evidence" value="ECO:0007669"/>
    <property type="project" value="UniProtKB-SubCell"/>
</dbReference>
<dbReference type="SUPFAM" id="SSF69593">
    <property type="entry name" value="Glycerol-3-phosphate (1)-acyltransferase"/>
    <property type="match status" value="1"/>
</dbReference>
<sequence>MSLGATTERPSAWWRACSSMTMFEIGALCRGFLLGLSKLEVNGLEQFTELLDSRRDPSKRTRGLITVSNHISVMDDPLMWGALPFKYHFNLPSYNRRWGFGSHDICWATRAGAAFFTLGQVLPTHRLAYSPHGGLFQSTITQGIRLLSKGPFPADPHFANVERQRWSLQNVCVDPFSDLPTAYTTTGEDSIIAPSSYACNSYSWVHIFPEGMIHQSPKKVMRYFKWGVSRLILESSECPDVVPIWIEGTDEVMHEDRGFPRFLPRAFKRVSITFGDKADTEAVFGDLRRRWQQLKEKAAKRNASVAQLPLGVLNEELMYGEEAVELRKECTKKVRELVIELRRSRGLSDEDPKASLAETWALEGPEREGKMNDESWVAAEFVRAGPYSTQPFLSDEHLLPSTSPLYDLLSFMPKKHSKFPSIKPASTVHPSLESSTSKRQYGSTSRSSAVENQSVNDLIQHLRRTQATSPNDGSSNTSRTVTQRTLHPSLRNILDVPETPPPRPRSNVRPVGGRFFRRTPGPPPPSSWVQTQAPANNTSGGHQGVSVGYDQVLYRLERLPGVKFPPKDSLQHAVMKSMAINWTWHLEYDNEFLMEIPSRLKLLLLSYIATQMSRSDLASPANTLNCLFAPPEASDSEVGYVTRLDLSGAVGNWINMKVLSKQLLLPRKEKSAPIIESEDNVPASWDDSEDSIDADEAEAHSLSSPHSRLFKSPSRILRFPNLRYLSLAHPKRTAASWGSLLILLSHISTITHLSLAHWPLPTLTPNLINERVTHQTMRSISFAAGGTDTYSVDENNWVEAVNILRRLSRATYCLKWLDLEGCGEWFGALSWDGRTLHDDEPFQTLSSAWNGSWRDIEWIGLGPGWIPSKTVDESDLTASFIPLAVSRHSPASQQQPGQVRNLDDDLTSVLTEEDLRGAAIAREKQRRVNEWKAYEETLRKARRVEKHIHRVRHEAGGKWIHFSFGGEGAEERKVLEQVLDKIDA</sequence>
<evidence type="ECO:0000256" key="9">
    <source>
        <dbReference type="ARBA" id="ARBA00023315"/>
    </source>
</evidence>
<comment type="subcellular location">
    <subcellularLocation>
        <location evidence="1">Mitochondrion inner membrane</location>
        <topology evidence="1">Peripheral membrane protein</topology>
        <orientation evidence="1">Intermembrane side</orientation>
    </subcellularLocation>
    <subcellularLocation>
        <location evidence="10">Mitochondrion outer membrane</location>
        <topology evidence="10">Peripheral membrane protein</topology>
        <orientation evidence="10">Intermembrane side</orientation>
    </subcellularLocation>
</comment>
<keyword evidence="4" id="KW-1000">Mitochondrion outer membrane</keyword>
<evidence type="ECO:0000256" key="5">
    <source>
        <dbReference type="ARBA" id="ARBA00022792"/>
    </source>
</evidence>
<feature type="domain" description="Phospholipid/glycerol acyltransferase" evidence="13">
    <location>
        <begin position="64"/>
        <end position="249"/>
    </location>
</feature>
<dbReference type="InterPro" id="IPR000872">
    <property type="entry name" value="Tafazzin"/>
</dbReference>
<feature type="region of interest" description="Disordered" evidence="12">
    <location>
        <begin position="676"/>
        <end position="706"/>
    </location>
</feature>
<feature type="compositionally biased region" description="Polar residues" evidence="12">
    <location>
        <begin position="428"/>
        <end position="452"/>
    </location>
</feature>
<comment type="similarity">
    <text evidence="2">Belongs to the taffazin family.</text>
</comment>
<dbReference type="GO" id="GO:0007007">
    <property type="term" value="P:inner mitochondrial membrane organization"/>
    <property type="evidence" value="ECO:0007669"/>
    <property type="project" value="TreeGrafter"/>
</dbReference>
<evidence type="ECO:0000256" key="3">
    <source>
        <dbReference type="ARBA" id="ARBA00022679"/>
    </source>
</evidence>
<accession>A0A093UR74</accession>
<dbReference type="SMART" id="SM00563">
    <property type="entry name" value="PlsC"/>
    <property type="match status" value="1"/>
</dbReference>
<evidence type="ECO:0000256" key="11">
    <source>
        <dbReference type="ARBA" id="ARBA00047906"/>
    </source>
</evidence>
<evidence type="ECO:0000256" key="7">
    <source>
        <dbReference type="ARBA" id="ARBA00023128"/>
    </source>
</evidence>
<keyword evidence="7" id="KW-0496">Mitochondrion</keyword>
<reference evidence="14" key="2">
    <citation type="journal article" date="2014" name="PLoS Genet.">
        <title>Signature gene expression reveals novel clues to the molecular mechanisms of dimorphic transition in Penicillium marneffei.</title>
        <authorList>
            <person name="Yang E."/>
            <person name="Wang G."/>
            <person name="Cai J."/>
            <person name="Woo P.C."/>
            <person name="Lau S.K."/>
            <person name="Yuen K.-Y."/>
            <person name="Chow W.-N."/>
            <person name="Lin X."/>
        </authorList>
    </citation>
    <scope>NUCLEOTIDE SEQUENCE</scope>
    <source>
        <strain evidence="14">PM1</strain>
    </source>
</reference>
<feature type="region of interest" description="Disordered" evidence="12">
    <location>
        <begin position="419"/>
        <end position="452"/>
    </location>
</feature>
<evidence type="ECO:0000256" key="12">
    <source>
        <dbReference type="SAM" id="MobiDB-lite"/>
    </source>
</evidence>
<keyword evidence="8" id="KW-0472">Membrane</keyword>
<evidence type="ECO:0000256" key="1">
    <source>
        <dbReference type="ARBA" id="ARBA00004137"/>
    </source>
</evidence>
<dbReference type="PANTHER" id="PTHR12497:SF0">
    <property type="entry name" value="TAFAZZIN"/>
    <property type="match status" value="1"/>
</dbReference>
<comment type="caution">
    <text evidence="14">The sequence shown here is derived from an EMBL/GenBank/DDBJ whole genome shotgun (WGS) entry which is preliminary data.</text>
</comment>
<evidence type="ECO:0000256" key="6">
    <source>
        <dbReference type="ARBA" id="ARBA00023098"/>
    </source>
</evidence>
<feature type="compositionally biased region" description="Polar residues" evidence="12">
    <location>
        <begin position="465"/>
        <end position="486"/>
    </location>
</feature>
<feature type="compositionally biased region" description="Low complexity" evidence="12">
    <location>
        <begin position="505"/>
        <end position="514"/>
    </location>
</feature>
<dbReference type="GO" id="GO:0035965">
    <property type="term" value="P:cardiolipin acyl-chain remodeling"/>
    <property type="evidence" value="ECO:0007669"/>
    <property type="project" value="TreeGrafter"/>
</dbReference>
<feature type="compositionally biased region" description="Acidic residues" evidence="12">
    <location>
        <begin position="686"/>
        <end position="696"/>
    </location>
</feature>
<dbReference type="GO" id="GO:0047184">
    <property type="term" value="F:1-acylglycerophosphocholine O-acyltransferase activity"/>
    <property type="evidence" value="ECO:0007669"/>
    <property type="project" value="TreeGrafter"/>
</dbReference>
<protein>
    <submittedName>
        <fullName evidence="14">Lysophosphatidylcholine acyltransferase</fullName>
    </submittedName>
</protein>
<evidence type="ECO:0000313" key="14">
    <source>
        <dbReference type="EMBL" id="KFX42425.1"/>
    </source>
</evidence>
<dbReference type="PANTHER" id="PTHR12497">
    <property type="entry name" value="TAZ PROTEIN TAFAZZIN"/>
    <property type="match status" value="1"/>
</dbReference>
<dbReference type="eggNOG" id="KOG2847">
    <property type="taxonomic scope" value="Eukaryota"/>
</dbReference>
<dbReference type="PRINTS" id="PR00979">
    <property type="entry name" value="TAFAZZIN"/>
</dbReference>
<dbReference type="CDD" id="cd07989">
    <property type="entry name" value="LPLAT_AGPAT-like"/>
    <property type="match status" value="1"/>
</dbReference>
<evidence type="ECO:0000256" key="8">
    <source>
        <dbReference type="ARBA" id="ARBA00023136"/>
    </source>
</evidence>
<dbReference type="AlphaFoldDB" id="A0A093UR74"/>
<dbReference type="EMBL" id="JPOX01000044">
    <property type="protein sequence ID" value="KFX42425.1"/>
    <property type="molecule type" value="Genomic_DNA"/>
</dbReference>
<dbReference type="HOGENOM" id="CLU_340959_0_0_1"/>
<keyword evidence="3 14" id="KW-0808">Transferase</keyword>
<keyword evidence="6" id="KW-0443">Lipid metabolism</keyword>
<comment type="catalytic activity">
    <reaction evidence="11">
        <text>1'-[1,2-diacyl-sn-glycero-3-phospho],3'-[1-acyl-sn-glycero-3-phospho]-glycerol + a 1,2-diacyl-sn-glycero-3-phosphocholine = a cardiolipin + a 1-acyl-sn-glycero-3-phosphocholine</text>
        <dbReference type="Rhea" id="RHEA:33731"/>
        <dbReference type="ChEBI" id="CHEBI:57643"/>
        <dbReference type="ChEBI" id="CHEBI:58168"/>
        <dbReference type="ChEBI" id="CHEBI:62237"/>
        <dbReference type="ChEBI" id="CHEBI:64743"/>
    </reaction>
    <physiologicalReaction direction="left-to-right" evidence="11">
        <dbReference type="Rhea" id="RHEA:33732"/>
    </physiologicalReaction>
    <physiologicalReaction direction="right-to-left" evidence="11">
        <dbReference type="Rhea" id="RHEA:33733"/>
    </physiologicalReaction>
</comment>
<keyword evidence="9 14" id="KW-0012">Acyltransferase</keyword>
<organism evidence="14">
    <name type="scientific">Talaromyces marneffei PM1</name>
    <dbReference type="NCBI Taxonomy" id="1077442"/>
    <lineage>
        <taxon>Eukaryota</taxon>
        <taxon>Fungi</taxon>
        <taxon>Dikarya</taxon>
        <taxon>Ascomycota</taxon>
        <taxon>Pezizomycotina</taxon>
        <taxon>Eurotiomycetes</taxon>
        <taxon>Eurotiomycetidae</taxon>
        <taxon>Eurotiales</taxon>
        <taxon>Trichocomaceae</taxon>
        <taxon>Talaromyces</taxon>
        <taxon>Talaromyces sect. Talaromyces</taxon>
    </lineage>
</organism>
<evidence type="ECO:0000256" key="2">
    <source>
        <dbReference type="ARBA" id="ARBA00010524"/>
    </source>
</evidence>
<feature type="compositionally biased region" description="Polar residues" evidence="12">
    <location>
        <begin position="527"/>
        <end position="540"/>
    </location>
</feature>
<proteinExistence type="inferred from homology"/>
<evidence type="ECO:0000256" key="4">
    <source>
        <dbReference type="ARBA" id="ARBA00022787"/>
    </source>
</evidence>
<evidence type="ECO:0000256" key="10">
    <source>
        <dbReference type="ARBA" id="ARBA00024323"/>
    </source>
</evidence>
<gene>
    <name evidence="14" type="ORF">GQ26_0440050</name>
</gene>
<reference key="1">
    <citation type="journal article" date="2014" name="PLoS Genet.">
        <title>Signature Gene Expression Reveals Novel Clues to the Molecular Mechanisms of Dimorphic Transition in Penicillium marneffei.</title>
        <authorList>
            <person name="Yang E."/>
            <person name="Wang G."/>
            <person name="Cai J."/>
            <person name="Woo P.C."/>
            <person name="Lau S.K."/>
            <person name="Yuen K.-Y."/>
            <person name="Chow W.-N."/>
            <person name="Lin X."/>
        </authorList>
    </citation>
    <scope>NUCLEOTIDE SEQUENCE [LARGE SCALE GENOMIC DNA]</scope>
    <source>
        <strain>PM1</strain>
    </source>
</reference>
<dbReference type="GO" id="GO:0005743">
    <property type="term" value="C:mitochondrial inner membrane"/>
    <property type="evidence" value="ECO:0007669"/>
    <property type="project" value="UniProtKB-SubCell"/>
</dbReference>